<dbReference type="PROSITE" id="PS01081">
    <property type="entry name" value="HTH_TETR_1"/>
    <property type="match status" value="1"/>
</dbReference>
<sequence>MLLIELKYVPIGTFDSIIPIGIILSSHLRNQVHVMKGGRQREFDKELALENAMYVFWKKGYVGASLTDLTTGMGINKPSMYAAFGNKESLFISATDHYLEKYAKPANRLLHTDGVPLKQRVIDYLTAIVANQCDSSKPCGCFISMSVTEAAGETIPEKALEAISTASGFSETYLTQFFQQEIQLDNLSSQYDANDLAVYFLTLLHGTAAQSRNGKSAKQLQSIINTAVNQLSFEPDAKTNP</sequence>
<evidence type="ECO:0000256" key="1">
    <source>
        <dbReference type="ARBA" id="ARBA00023015"/>
    </source>
</evidence>
<keyword evidence="2 4" id="KW-0238">DNA-binding</keyword>
<dbReference type="PANTHER" id="PTHR47506:SF1">
    <property type="entry name" value="HTH-TYPE TRANSCRIPTIONAL REGULATOR YJDC"/>
    <property type="match status" value="1"/>
</dbReference>
<keyword evidence="3" id="KW-0804">Transcription</keyword>
<dbReference type="Gene3D" id="1.10.357.10">
    <property type="entry name" value="Tetracycline Repressor, domain 2"/>
    <property type="match status" value="1"/>
</dbReference>
<dbReference type="AlphaFoldDB" id="A0A545UH16"/>
<feature type="domain" description="HTH tetR-type" evidence="5">
    <location>
        <begin position="42"/>
        <end position="102"/>
    </location>
</feature>
<keyword evidence="1" id="KW-0805">Transcription regulation</keyword>
<evidence type="ECO:0000259" key="5">
    <source>
        <dbReference type="PROSITE" id="PS50977"/>
    </source>
</evidence>
<feature type="DNA-binding region" description="H-T-H motif" evidence="4">
    <location>
        <begin position="65"/>
        <end position="84"/>
    </location>
</feature>
<gene>
    <name evidence="6" type="ORF">FLL46_04310</name>
</gene>
<reference evidence="6 7" key="1">
    <citation type="submission" date="2019-07" db="EMBL/GenBank/DDBJ databases">
        <title>Draft genome for Aliikangiella sp. M105.</title>
        <authorList>
            <person name="Wang G."/>
        </authorList>
    </citation>
    <scope>NUCLEOTIDE SEQUENCE [LARGE SCALE GENOMIC DNA]</scope>
    <source>
        <strain evidence="6 7">M105</strain>
    </source>
</reference>
<keyword evidence="7" id="KW-1185">Reference proteome</keyword>
<evidence type="ECO:0000313" key="6">
    <source>
        <dbReference type="EMBL" id="TQV88761.1"/>
    </source>
</evidence>
<dbReference type="InterPro" id="IPR009057">
    <property type="entry name" value="Homeodomain-like_sf"/>
</dbReference>
<evidence type="ECO:0000256" key="4">
    <source>
        <dbReference type="PROSITE-ProRule" id="PRU00335"/>
    </source>
</evidence>
<dbReference type="InterPro" id="IPR036271">
    <property type="entry name" value="Tet_transcr_reg_TetR-rel_C_sf"/>
</dbReference>
<evidence type="ECO:0000256" key="2">
    <source>
        <dbReference type="ARBA" id="ARBA00023125"/>
    </source>
</evidence>
<protein>
    <submittedName>
        <fullName evidence="6">TetR/AcrR family transcriptional regulator</fullName>
    </submittedName>
</protein>
<dbReference type="InterPro" id="IPR001647">
    <property type="entry name" value="HTH_TetR"/>
</dbReference>
<dbReference type="EMBL" id="VIKS01000003">
    <property type="protein sequence ID" value="TQV88761.1"/>
    <property type="molecule type" value="Genomic_DNA"/>
</dbReference>
<comment type="caution">
    <text evidence="6">The sequence shown here is derived from an EMBL/GenBank/DDBJ whole genome shotgun (WGS) entry which is preliminary data.</text>
</comment>
<dbReference type="SUPFAM" id="SSF46689">
    <property type="entry name" value="Homeodomain-like"/>
    <property type="match status" value="1"/>
</dbReference>
<evidence type="ECO:0000256" key="3">
    <source>
        <dbReference type="ARBA" id="ARBA00023163"/>
    </source>
</evidence>
<dbReference type="PROSITE" id="PS50977">
    <property type="entry name" value="HTH_TETR_2"/>
    <property type="match status" value="1"/>
</dbReference>
<dbReference type="Proteomes" id="UP000315439">
    <property type="component" value="Unassembled WGS sequence"/>
</dbReference>
<proteinExistence type="predicted"/>
<dbReference type="PANTHER" id="PTHR47506">
    <property type="entry name" value="TRANSCRIPTIONAL REGULATORY PROTEIN"/>
    <property type="match status" value="1"/>
</dbReference>
<dbReference type="GO" id="GO:0003677">
    <property type="term" value="F:DNA binding"/>
    <property type="evidence" value="ECO:0007669"/>
    <property type="project" value="UniProtKB-UniRule"/>
</dbReference>
<dbReference type="InterPro" id="IPR023772">
    <property type="entry name" value="DNA-bd_HTH_TetR-type_CS"/>
</dbReference>
<evidence type="ECO:0000313" key="7">
    <source>
        <dbReference type="Proteomes" id="UP000315439"/>
    </source>
</evidence>
<dbReference type="OrthoDB" id="270177at2"/>
<name>A0A545UH16_9GAMM</name>
<accession>A0A545UH16</accession>
<dbReference type="SUPFAM" id="SSF48498">
    <property type="entry name" value="Tetracyclin repressor-like, C-terminal domain"/>
    <property type="match status" value="1"/>
</dbReference>
<dbReference type="Gene3D" id="1.10.10.60">
    <property type="entry name" value="Homeodomain-like"/>
    <property type="match status" value="1"/>
</dbReference>
<dbReference type="Pfam" id="PF00440">
    <property type="entry name" value="TetR_N"/>
    <property type="match status" value="1"/>
</dbReference>
<organism evidence="6 7">
    <name type="scientific">Aliikangiella coralliicola</name>
    <dbReference type="NCBI Taxonomy" id="2592383"/>
    <lineage>
        <taxon>Bacteria</taxon>
        <taxon>Pseudomonadati</taxon>
        <taxon>Pseudomonadota</taxon>
        <taxon>Gammaproteobacteria</taxon>
        <taxon>Oceanospirillales</taxon>
        <taxon>Pleioneaceae</taxon>
        <taxon>Aliikangiella</taxon>
    </lineage>
</organism>